<proteinExistence type="predicted"/>
<evidence type="ECO:0000313" key="2">
    <source>
        <dbReference type="EMBL" id="KAF5582355.1"/>
    </source>
</evidence>
<dbReference type="EMBL" id="JAAOAR010000437">
    <property type="protein sequence ID" value="KAF5582355.1"/>
    <property type="molecule type" value="Genomic_DNA"/>
</dbReference>
<accession>A0A8H5P0M0</accession>
<feature type="compositionally biased region" description="Basic and acidic residues" evidence="1">
    <location>
        <begin position="130"/>
        <end position="141"/>
    </location>
</feature>
<feature type="region of interest" description="Disordered" evidence="1">
    <location>
        <begin position="130"/>
        <end position="149"/>
    </location>
</feature>
<protein>
    <submittedName>
        <fullName evidence="2">Uncharacterized protein</fullName>
    </submittedName>
</protein>
<name>A0A8H5P0M0_9HYPO</name>
<dbReference type="AlphaFoldDB" id="A0A8H5P0M0"/>
<dbReference type="Proteomes" id="UP000544095">
    <property type="component" value="Unassembled WGS sequence"/>
</dbReference>
<keyword evidence="3" id="KW-1185">Reference proteome</keyword>
<organism evidence="2 3">
    <name type="scientific">Fusarium pseudoanthophilum</name>
    <dbReference type="NCBI Taxonomy" id="48495"/>
    <lineage>
        <taxon>Eukaryota</taxon>
        <taxon>Fungi</taxon>
        <taxon>Dikarya</taxon>
        <taxon>Ascomycota</taxon>
        <taxon>Pezizomycotina</taxon>
        <taxon>Sordariomycetes</taxon>
        <taxon>Hypocreomycetidae</taxon>
        <taxon>Hypocreales</taxon>
        <taxon>Nectriaceae</taxon>
        <taxon>Fusarium</taxon>
        <taxon>Fusarium fujikuroi species complex</taxon>
    </lineage>
</organism>
<comment type="caution">
    <text evidence="2">The sequence shown here is derived from an EMBL/GenBank/DDBJ whole genome shotgun (WGS) entry which is preliminary data.</text>
</comment>
<evidence type="ECO:0000256" key="1">
    <source>
        <dbReference type="SAM" id="MobiDB-lite"/>
    </source>
</evidence>
<gene>
    <name evidence="2" type="ORF">FPANT_8566</name>
</gene>
<sequence>MASGNHFDQLPAELMIKILASIDSPEDVQSMIRADPHALCVFLKHKQPILQSLRRNFYQNSCSQSLTQALMACRLRKSEYGPHCQTRPQAEKIMKPLLTSPPERCTGKRLNLGALSKLSRLTRESQKFEEHYRTRARERHPGSSPSGRKHLSMLNLDSEMLQNAYLLFETYRHTLWFSTNLLQDYGSSDHRSGFNIPWNFVYRDKLLCVRTFQTFFVFVFREYENLLSQVHNRVSGSHYLYRFNSDWGIQRREFLDRGPRDRLQFAAYLSSLGCLWLLNIQNMDDVAQEEYVTCLYMRYLDLKADRQNCPMVVGADLERSLRTLCYREWRGRLRALY</sequence>
<evidence type="ECO:0000313" key="3">
    <source>
        <dbReference type="Proteomes" id="UP000544095"/>
    </source>
</evidence>
<reference evidence="2 3" key="1">
    <citation type="submission" date="2020-05" db="EMBL/GenBank/DDBJ databases">
        <title>Identification and distribution of gene clusters putatively required for synthesis of sphingolipid metabolism inhibitors in phylogenetically diverse species of the filamentous fungus Fusarium.</title>
        <authorList>
            <person name="Kim H.-S."/>
            <person name="Busman M."/>
            <person name="Brown D.W."/>
            <person name="Divon H."/>
            <person name="Uhlig S."/>
            <person name="Proctor R.H."/>
        </authorList>
    </citation>
    <scope>NUCLEOTIDE SEQUENCE [LARGE SCALE GENOMIC DNA]</scope>
    <source>
        <strain evidence="2 3">NRRL 25211</strain>
    </source>
</reference>